<accession>A0A0C3Q7M1</accession>
<gene>
    <name evidence="2" type="ORF">M407DRAFT_75444</name>
</gene>
<dbReference type="PROSITE" id="PS50011">
    <property type="entry name" value="PROTEIN_KINASE_DOM"/>
    <property type="match status" value="1"/>
</dbReference>
<dbReference type="PANTHER" id="PTHR44329">
    <property type="entry name" value="SERINE/THREONINE-PROTEIN KINASE TNNI3K-RELATED"/>
    <property type="match status" value="1"/>
</dbReference>
<dbReference type="SUPFAM" id="SSF56112">
    <property type="entry name" value="Protein kinase-like (PK-like)"/>
    <property type="match status" value="1"/>
</dbReference>
<reference evidence="2 3" key="1">
    <citation type="submission" date="2014-04" db="EMBL/GenBank/DDBJ databases">
        <authorList>
            <consortium name="DOE Joint Genome Institute"/>
            <person name="Kuo A."/>
            <person name="Girlanda M."/>
            <person name="Perotto S."/>
            <person name="Kohler A."/>
            <person name="Nagy L.G."/>
            <person name="Floudas D."/>
            <person name="Copeland A."/>
            <person name="Barry K.W."/>
            <person name="Cichocki N."/>
            <person name="Veneault-Fourrey C."/>
            <person name="LaButti K."/>
            <person name="Lindquist E.A."/>
            <person name="Lipzen A."/>
            <person name="Lundell T."/>
            <person name="Morin E."/>
            <person name="Murat C."/>
            <person name="Sun H."/>
            <person name="Tunlid A."/>
            <person name="Henrissat B."/>
            <person name="Grigoriev I.V."/>
            <person name="Hibbett D.S."/>
            <person name="Martin F."/>
            <person name="Nordberg H.P."/>
            <person name="Cantor M.N."/>
            <person name="Hua S.X."/>
        </authorList>
    </citation>
    <scope>NUCLEOTIDE SEQUENCE [LARGE SCALE GENOMIC DNA]</scope>
    <source>
        <strain evidence="2 3">MUT 4182</strain>
    </source>
</reference>
<reference evidence="3" key="2">
    <citation type="submission" date="2015-01" db="EMBL/GenBank/DDBJ databases">
        <title>Evolutionary Origins and Diversification of the Mycorrhizal Mutualists.</title>
        <authorList>
            <consortium name="DOE Joint Genome Institute"/>
            <consortium name="Mycorrhizal Genomics Consortium"/>
            <person name="Kohler A."/>
            <person name="Kuo A."/>
            <person name="Nagy L.G."/>
            <person name="Floudas D."/>
            <person name="Copeland A."/>
            <person name="Barry K.W."/>
            <person name="Cichocki N."/>
            <person name="Veneault-Fourrey C."/>
            <person name="LaButti K."/>
            <person name="Lindquist E.A."/>
            <person name="Lipzen A."/>
            <person name="Lundell T."/>
            <person name="Morin E."/>
            <person name="Murat C."/>
            <person name="Riley R."/>
            <person name="Ohm R."/>
            <person name="Sun H."/>
            <person name="Tunlid A."/>
            <person name="Henrissat B."/>
            <person name="Grigoriev I.V."/>
            <person name="Hibbett D.S."/>
            <person name="Martin F."/>
        </authorList>
    </citation>
    <scope>NUCLEOTIDE SEQUENCE [LARGE SCALE GENOMIC DNA]</scope>
    <source>
        <strain evidence="3">MUT 4182</strain>
    </source>
</reference>
<dbReference type="Proteomes" id="UP000054248">
    <property type="component" value="Unassembled WGS sequence"/>
</dbReference>
<dbReference type="InterPro" id="IPR051681">
    <property type="entry name" value="Ser/Thr_Kinases-Pseudokinases"/>
</dbReference>
<dbReference type="InterPro" id="IPR011009">
    <property type="entry name" value="Kinase-like_dom_sf"/>
</dbReference>
<dbReference type="Gene3D" id="1.10.510.10">
    <property type="entry name" value="Transferase(Phosphotransferase) domain 1"/>
    <property type="match status" value="1"/>
</dbReference>
<protein>
    <recommendedName>
        <fullName evidence="1">Protein kinase domain-containing protein</fullName>
    </recommendedName>
</protein>
<evidence type="ECO:0000259" key="1">
    <source>
        <dbReference type="PROSITE" id="PS50011"/>
    </source>
</evidence>
<feature type="non-terminal residue" evidence="2">
    <location>
        <position position="1"/>
    </location>
</feature>
<dbReference type="InterPro" id="IPR008271">
    <property type="entry name" value="Ser/Thr_kinase_AS"/>
</dbReference>
<evidence type="ECO:0000313" key="3">
    <source>
        <dbReference type="Proteomes" id="UP000054248"/>
    </source>
</evidence>
<dbReference type="SMART" id="SM00220">
    <property type="entry name" value="S_TKc"/>
    <property type="match status" value="1"/>
</dbReference>
<dbReference type="Pfam" id="PF07714">
    <property type="entry name" value="PK_Tyr_Ser-Thr"/>
    <property type="match status" value="1"/>
</dbReference>
<dbReference type="OrthoDB" id="4062651at2759"/>
<dbReference type="PANTHER" id="PTHR44329:SF214">
    <property type="entry name" value="PROTEIN KINASE DOMAIN-CONTAINING PROTEIN"/>
    <property type="match status" value="1"/>
</dbReference>
<name>A0A0C3Q7M1_9AGAM</name>
<dbReference type="GO" id="GO:0005524">
    <property type="term" value="F:ATP binding"/>
    <property type="evidence" value="ECO:0007669"/>
    <property type="project" value="InterPro"/>
</dbReference>
<dbReference type="AlphaFoldDB" id="A0A0C3Q7M1"/>
<organism evidence="2 3">
    <name type="scientific">Tulasnella calospora MUT 4182</name>
    <dbReference type="NCBI Taxonomy" id="1051891"/>
    <lineage>
        <taxon>Eukaryota</taxon>
        <taxon>Fungi</taxon>
        <taxon>Dikarya</taxon>
        <taxon>Basidiomycota</taxon>
        <taxon>Agaricomycotina</taxon>
        <taxon>Agaricomycetes</taxon>
        <taxon>Cantharellales</taxon>
        <taxon>Tulasnellaceae</taxon>
        <taxon>Tulasnella</taxon>
    </lineage>
</organism>
<keyword evidence="3" id="KW-1185">Reference proteome</keyword>
<proteinExistence type="predicted"/>
<sequence>REANTWRPLRHPYILEFLGTYKWGDHVCLVSLFIENGTLMNYIGTHPNDFRDVIQLCETSEAVDYLHREHIVHGDIKGRNILISDDSHVLLGDFGLPILASAHTSFPSKGTGSIRWQSPELWDECSTKTFASDVYAFSMTIAEVLTGNPPFSHLSMDLAVIQAVYLRKERPKKAPIESNGISYETAWQVAEVCWPQVPGDRIPISEAFHLLKGDPSLA</sequence>
<dbReference type="InterPro" id="IPR001245">
    <property type="entry name" value="Ser-Thr/Tyr_kinase_cat_dom"/>
</dbReference>
<dbReference type="STRING" id="1051891.A0A0C3Q7M1"/>
<dbReference type="PROSITE" id="PS00108">
    <property type="entry name" value="PROTEIN_KINASE_ST"/>
    <property type="match status" value="1"/>
</dbReference>
<feature type="domain" description="Protein kinase" evidence="1">
    <location>
        <begin position="1"/>
        <end position="217"/>
    </location>
</feature>
<evidence type="ECO:0000313" key="2">
    <source>
        <dbReference type="EMBL" id="KIO25630.1"/>
    </source>
</evidence>
<dbReference type="InterPro" id="IPR000719">
    <property type="entry name" value="Prot_kinase_dom"/>
</dbReference>
<dbReference type="EMBL" id="KN823038">
    <property type="protein sequence ID" value="KIO25630.1"/>
    <property type="molecule type" value="Genomic_DNA"/>
</dbReference>
<dbReference type="HOGENOM" id="CLU_000288_7_18_1"/>
<dbReference type="GO" id="GO:0004674">
    <property type="term" value="F:protein serine/threonine kinase activity"/>
    <property type="evidence" value="ECO:0007669"/>
    <property type="project" value="TreeGrafter"/>
</dbReference>